<organism evidence="2 3">
    <name type="scientific">Eumeta variegata</name>
    <name type="common">Bagworm moth</name>
    <name type="synonym">Eumeta japonica</name>
    <dbReference type="NCBI Taxonomy" id="151549"/>
    <lineage>
        <taxon>Eukaryota</taxon>
        <taxon>Metazoa</taxon>
        <taxon>Ecdysozoa</taxon>
        <taxon>Arthropoda</taxon>
        <taxon>Hexapoda</taxon>
        <taxon>Insecta</taxon>
        <taxon>Pterygota</taxon>
        <taxon>Neoptera</taxon>
        <taxon>Endopterygota</taxon>
        <taxon>Lepidoptera</taxon>
        <taxon>Glossata</taxon>
        <taxon>Ditrysia</taxon>
        <taxon>Tineoidea</taxon>
        <taxon>Psychidae</taxon>
        <taxon>Oiketicinae</taxon>
        <taxon>Eumeta</taxon>
    </lineage>
</organism>
<evidence type="ECO:0000256" key="1">
    <source>
        <dbReference type="SAM" id="MobiDB-lite"/>
    </source>
</evidence>
<dbReference type="EMBL" id="BGZK01000869">
    <property type="protein sequence ID" value="GBP63449.1"/>
    <property type="molecule type" value="Genomic_DNA"/>
</dbReference>
<proteinExistence type="predicted"/>
<protein>
    <submittedName>
        <fullName evidence="2">Uncharacterized protein</fullName>
    </submittedName>
</protein>
<sequence>MLIRGPLCVCYDLTLSPEDFSLCYGPALLVRRAPAPPASRAPLPSGVKGKRASDAYRNKSRRPQFMICIRMSRPERFASRLNYCRCARRY</sequence>
<comment type="caution">
    <text evidence="2">The sequence shown here is derived from an EMBL/GenBank/DDBJ whole genome shotgun (WGS) entry which is preliminary data.</text>
</comment>
<evidence type="ECO:0000313" key="2">
    <source>
        <dbReference type="EMBL" id="GBP63449.1"/>
    </source>
</evidence>
<name>A0A4C1XMD8_EUMVA</name>
<dbReference type="AlphaFoldDB" id="A0A4C1XMD8"/>
<feature type="region of interest" description="Disordered" evidence="1">
    <location>
        <begin position="35"/>
        <end position="54"/>
    </location>
</feature>
<reference evidence="2 3" key="1">
    <citation type="journal article" date="2019" name="Commun. Biol.">
        <title>The bagworm genome reveals a unique fibroin gene that provides high tensile strength.</title>
        <authorList>
            <person name="Kono N."/>
            <person name="Nakamura H."/>
            <person name="Ohtoshi R."/>
            <person name="Tomita M."/>
            <person name="Numata K."/>
            <person name="Arakawa K."/>
        </authorList>
    </citation>
    <scope>NUCLEOTIDE SEQUENCE [LARGE SCALE GENOMIC DNA]</scope>
</reference>
<gene>
    <name evidence="2" type="ORF">EVAR_35339_1</name>
</gene>
<evidence type="ECO:0000313" key="3">
    <source>
        <dbReference type="Proteomes" id="UP000299102"/>
    </source>
</evidence>
<keyword evidence="3" id="KW-1185">Reference proteome</keyword>
<dbReference type="Proteomes" id="UP000299102">
    <property type="component" value="Unassembled WGS sequence"/>
</dbReference>
<accession>A0A4C1XMD8</accession>